<proteinExistence type="predicted"/>
<dbReference type="Pfam" id="PF09669">
    <property type="entry name" value="Phage_pRha"/>
    <property type="match status" value="1"/>
</dbReference>
<dbReference type="Proteomes" id="UP000195540">
    <property type="component" value="Chromosome"/>
</dbReference>
<protein>
    <recommendedName>
        <fullName evidence="3">Rha family transcriptional regulator</fullName>
    </recommendedName>
</protein>
<gene>
    <name evidence="1" type="ORF">AM402_16610</name>
</gene>
<dbReference type="RefSeq" id="WP_232467332.1">
    <property type="nucleotide sequence ID" value="NZ_CABMNS010000001.1"/>
</dbReference>
<name>A0AAN1EWJ4_PROMI</name>
<dbReference type="InterPro" id="IPR014054">
    <property type="entry name" value="Phage_regulatory_Rha"/>
</dbReference>
<dbReference type="EMBL" id="CP021694">
    <property type="protein sequence ID" value="ARX35711.1"/>
    <property type="molecule type" value="Genomic_DNA"/>
</dbReference>
<dbReference type="NCBIfam" id="TIGR02681">
    <property type="entry name" value="phage_pRha"/>
    <property type="match status" value="1"/>
</dbReference>
<sequence length="195" mass="22673">MNTQISVLSPTVTIQNGKAITTTENVAIYFGKQHHHVVQKLESLDCSKEFTIRNFSRMVKNKPIGSGAKREIVYYQMTKDGFVFLVMGFTGKKAAQFKEAYIAEFNRMEAELYGNRITSCVTQEERDAYNINALAKHYEAIYQIWKEELRPALKTLNSPVYGRLYDRFQDGYVFVKYLQQDLNSKLTNRQLPRHH</sequence>
<organism evidence="1 2">
    <name type="scientific">Proteus mirabilis</name>
    <dbReference type="NCBI Taxonomy" id="584"/>
    <lineage>
        <taxon>Bacteria</taxon>
        <taxon>Pseudomonadati</taxon>
        <taxon>Pseudomonadota</taxon>
        <taxon>Gammaproteobacteria</taxon>
        <taxon>Enterobacterales</taxon>
        <taxon>Morganellaceae</taxon>
        <taxon>Proteus</taxon>
    </lineage>
</organism>
<evidence type="ECO:0008006" key="3">
    <source>
        <dbReference type="Google" id="ProtNLM"/>
    </source>
</evidence>
<evidence type="ECO:0000313" key="2">
    <source>
        <dbReference type="Proteomes" id="UP000195540"/>
    </source>
</evidence>
<reference evidence="1 2" key="1">
    <citation type="submission" date="2017-05" db="EMBL/GenBank/DDBJ databases">
        <title>Whole genome sequencing of Proteus mirabilis AR_0155.</title>
        <authorList>
            <person name="Conlan S."/>
            <person name="Thomas P.J."/>
            <person name="Mullikin J."/>
            <person name="Frank K.M."/>
            <person name="Segre J.A."/>
        </authorList>
    </citation>
    <scope>NUCLEOTIDE SEQUENCE [LARGE SCALE GENOMIC DNA]</scope>
    <source>
        <strain evidence="1 2">AR_0155</strain>
    </source>
</reference>
<evidence type="ECO:0000313" key="1">
    <source>
        <dbReference type="EMBL" id="ARX35711.1"/>
    </source>
</evidence>
<dbReference type="AlphaFoldDB" id="A0AAN1EWJ4"/>
<accession>A0AAN1EWJ4</accession>